<sequence>MYTVSNIVRLAHHLGEQTFVLRVLSISDIAENRVHKMLTPCRRVLEEVCPFYYPFGNTSVRNVLQDCQLVGDNIKVLFLGSGDLRNALKTAGNRKNIANLDIHLNDLNPLVVARNILILKIISADGFDIQNEEDRSFLWDLWYNAEWPESTRKRFESFLKELLDNNLPDNVVIPKSSYLRTLKTVWSTWISIISKSKLESDLFMKKIQKERKNGWLRLPKIDVDPNESPESLFPEIVDGNASLLALTLKGFPSSFRKKIEEEARSYYSTGSCRLPNGMGNVCVNPTMLDPTTYRWQVDYELSPFDGYLPLTREELDTSDDKGILIRTCQKILKNLVADFKKRIDGIKIFFHLEEAVEFCLSESTLVFDLIDCSNLADHIGLVHLISGCEKILADTPGAMLFTETMTWKLLAPSVLEYVEETLCCPLSLIPTIYGLQLLSHVELGSSKPTNNLLDNNISIVMLCWKKAPTFQNVTLGSSPDLNRCLNKLAQRCFLPQNLQNSKLSMKIAPIAGARYFSGELLSLTPFSFSYVVNSMIARVGGGDPLCFDAVDVPPVYNLSRRTLEAWKNNEILSKFSSILQVNLLNRILAGKRGFQHSAVMRLVLAPQDKFANNNLEAIYRQQLSICENDFSDPEIHVIDNFKLDVKQNAEGEIETAGISFVLVPDHGLKRSHCAYVFDVANPLLPIFIFECVTFMNVEIYRLPYPFLPKRSQPPVTKSSYMKVDSCIESIDKYTLKIVIECRKNISGLTVSPNQTLPCESVHGLILSLRQPNDIEPLALNFPFPILVNDICATLHRNTRSIDMVLKKALFEPWPCEFQATTQSRWNVDNLKPWKDGSELESQLMIHLCHQYKMKEIRSPLSQNEQKTDFRSNMSALKYVRRVILSLMESNKEFVCIRRKDSPKIPEWYIRVHLPVRVSPLGSPILLLSANDIRLYEILNSQGKVDLQQSSDDFTRIFEAPRYKKNPDENRAHKMLTPCRRILLEMCPFYYPFGNTSVRNVLQDCQLVGDNIKVLFLGSGDLRNTLKTAGNRKYIANLDIHLNDVNPSVVARNILILKIISEDGFDIQNEEDVSFLWDLWYNAEWPESTRKRFELVLKEILDNNLPDNVVIPKSSSLITLETVWSKWISIISKRESESNLFMKKIQKERKTVMFNGWFKLHKIDVDPNESPESFFPKIVDGYATSLALTFKGFPSAFTKKIEEEARSYYSTGSCRLANGMGNVCVNPTMVDLTTYRWQVQFQLSPFDGYLPLTREELDTSNDKGILIRTCQKILKNLVTDYKKRIDGVKIFFHLEDAVEFCLSESTLVFDLIDCSNLADHIGLVHLINGCEKILADTPGSMLFTETITWKSLAPSGLEYVEETLCCPLSLIPTIYGMQLLSHVELGSSKPTNNLFGNRIPAIMLCWKKAPTFQNVTLSPSPDLNRCLNKLAQRCFLPKNLQNCKVSMESTEKTGVRLFLRELLSLTPLTFSYVVNSMIARVGGEDPLFFRADAVELPLVYNLSRRTLEAWKNNEILLKFSSAMQTNLWNRVPTVPRGFQHTAAMRLVLAPQDKFVKNYLEAISRQQLSFFISEDDFSDPEIHVIDNFRLKVMQNAEGEIKIAGIFFLLVPDHGLKLSHCAYVFDVANPSKPILLFESGMDVEKYDQPEPYPFPPKKSQPPVTKSSFMKVDSCIESIDKYSLKIAIECRKNISGLTVSPNQTLPCESVHGLTLSLRQPNDIEPLALNFPFPILVNDICATLHSNTRSIDLILKKALYEPWPCEFQATTQSRWNVDNLKPWKDGSELESELIIHLGLQYKMMDVIRSNLSQNEQKTDFRSNMSASKQVRRVIDSLMLNNQEFVCIRRKDSPQTPNWCIRVHLPVRVSPLGSPILLLSAIDIRSYEKFSLQGKVDVQQSSDDFNRIFEAPRYKKNPDGDMSTIWTFNSEEEQLLRYVLRLNSTKIVPSTWQKKNLPQGENNSWLATFVSPLYDDFPVGQESLNAIQKKVQTSCGACNKIFENLKRCSRCRSIFYCSVECQRGHWTQHKNECKNSEN</sequence>
<evidence type="ECO:0000256" key="2">
    <source>
        <dbReference type="ARBA" id="ARBA00022771"/>
    </source>
</evidence>
<dbReference type="EMBL" id="CAKKLH010000059">
    <property type="protein sequence ID" value="CAH0101536.1"/>
    <property type="molecule type" value="Genomic_DNA"/>
</dbReference>
<reference evidence="10" key="1">
    <citation type="submission" date="2021-11" db="EMBL/GenBank/DDBJ databases">
        <authorList>
            <person name="Schell T."/>
        </authorList>
    </citation>
    <scope>NUCLEOTIDE SEQUENCE</scope>
    <source>
        <strain evidence="10">M5</strain>
    </source>
</reference>
<keyword evidence="6" id="KW-0804">Transcription</keyword>
<dbReference type="GO" id="GO:0005634">
    <property type="term" value="C:nucleus"/>
    <property type="evidence" value="ECO:0007669"/>
    <property type="project" value="TreeGrafter"/>
</dbReference>
<gene>
    <name evidence="10" type="ORF">DGAL_LOCUS3870</name>
</gene>
<evidence type="ECO:0000256" key="7">
    <source>
        <dbReference type="ARBA" id="ARBA00023242"/>
    </source>
</evidence>
<dbReference type="Proteomes" id="UP000789390">
    <property type="component" value="Unassembled WGS sequence"/>
</dbReference>
<dbReference type="PANTHER" id="PTHR10237">
    <property type="entry name" value="DEFORMED EPIDERMAL AUTOREGULATORY FACTOR 1 HOMOLOG SUPPRESSIN"/>
    <property type="match status" value="1"/>
</dbReference>
<evidence type="ECO:0000256" key="8">
    <source>
        <dbReference type="PROSITE-ProRule" id="PRU00134"/>
    </source>
</evidence>
<organism evidence="10 11">
    <name type="scientific">Daphnia galeata</name>
    <dbReference type="NCBI Taxonomy" id="27404"/>
    <lineage>
        <taxon>Eukaryota</taxon>
        <taxon>Metazoa</taxon>
        <taxon>Ecdysozoa</taxon>
        <taxon>Arthropoda</taxon>
        <taxon>Crustacea</taxon>
        <taxon>Branchiopoda</taxon>
        <taxon>Diplostraca</taxon>
        <taxon>Cladocera</taxon>
        <taxon>Anomopoda</taxon>
        <taxon>Daphniidae</taxon>
        <taxon>Daphnia</taxon>
    </lineage>
</organism>
<keyword evidence="7" id="KW-0539">Nucleus</keyword>
<evidence type="ECO:0000313" key="11">
    <source>
        <dbReference type="Proteomes" id="UP000789390"/>
    </source>
</evidence>
<dbReference type="InterPro" id="IPR002893">
    <property type="entry name" value="Znf_MYND"/>
</dbReference>
<dbReference type="InterPro" id="IPR024119">
    <property type="entry name" value="TF_DEAF-1"/>
</dbReference>
<accession>A0A8J2WK04</accession>
<keyword evidence="11" id="KW-1185">Reference proteome</keyword>
<dbReference type="PROSITE" id="PS01360">
    <property type="entry name" value="ZF_MYND_1"/>
    <property type="match status" value="1"/>
</dbReference>
<keyword evidence="4" id="KW-0805">Transcription regulation</keyword>
<feature type="domain" description="MYND-type" evidence="9">
    <location>
        <begin position="1989"/>
        <end position="2027"/>
    </location>
</feature>
<comment type="caution">
    <text evidence="10">The sequence shown here is derived from an EMBL/GenBank/DDBJ whole genome shotgun (WGS) entry which is preliminary data.</text>
</comment>
<dbReference type="InterPro" id="IPR027974">
    <property type="entry name" value="DUF4470"/>
</dbReference>
<keyword evidence="3" id="KW-0862">Zinc</keyword>
<dbReference type="Pfam" id="PF14737">
    <property type="entry name" value="DUF4470"/>
    <property type="match status" value="2"/>
</dbReference>
<evidence type="ECO:0000256" key="6">
    <source>
        <dbReference type="ARBA" id="ARBA00023163"/>
    </source>
</evidence>
<dbReference type="Gene3D" id="6.10.140.2220">
    <property type="match status" value="1"/>
</dbReference>
<dbReference type="GO" id="GO:0008270">
    <property type="term" value="F:zinc ion binding"/>
    <property type="evidence" value="ECO:0007669"/>
    <property type="project" value="UniProtKB-KW"/>
</dbReference>
<dbReference type="SUPFAM" id="SSF144232">
    <property type="entry name" value="HIT/MYND zinc finger-like"/>
    <property type="match status" value="1"/>
</dbReference>
<dbReference type="PANTHER" id="PTHR10237:SF1">
    <property type="entry name" value="DEFORMED EPIDERMAL AUTOREGULATORY FACTOR 1 HOMOLOG"/>
    <property type="match status" value="1"/>
</dbReference>
<dbReference type="PROSITE" id="PS50865">
    <property type="entry name" value="ZF_MYND_2"/>
    <property type="match status" value="1"/>
</dbReference>
<dbReference type="GO" id="GO:0003677">
    <property type="term" value="F:DNA binding"/>
    <property type="evidence" value="ECO:0007669"/>
    <property type="project" value="UniProtKB-KW"/>
</dbReference>
<keyword evidence="1" id="KW-0479">Metal-binding</keyword>
<keyword evidence="5" id="KW-0238">DNA-binding</keyword>
<evidence type="ECO:0000256" key="5">
    <source>
        <dbReference type="ARBA" id="ARBA00023125"/>
    </source>
</evidence>
<protein>
    <recommendedName>
        <fullName evidence="9">MYND-type domain-containing protein</fullName>
    </recommendedName>
</protein>
<dbReference type="OrthoDB" id="5958408at2759"/>
<evidence type="ECO:0000256" key="4">
    <source>
        <dbReference type="ARBA" id="ARBA00023015"/>
    </source>
</evidence>
<name>A0A8J2WK04_9CRUS</name>
<proteinExistence type="predicted"/>
<evidence type="ECO:0000259" key="9">
    <source>
        <dbReference type="PROSITE" id="PS50865"/>
    </source>
</evidence>
<dbReference type="Pfam" id="PF01753">
    <property type="entry name" value="zf-MYND"/>
    <property type="match status" value="1"/>
</dbReference>
<evidence type="ECO:0000256" key="1">
    <source>
        <dbReference type="ARBA" id="ARBA00022723"/>
    </source>
</evidence>
<dbReference type="GO" id="GO:0000981">
    <property type="term" value="F:DNA-binding transcription factor activity, RNA polymerase II-specific"/>
    <property type="evidence" value="ECO:0007669"/>
    <property type="project" value="TreeGrafter"/>
</dbReference>
<keyword evidence="2 8" id="KW-0863">Zinc-finger</keyword>
<evidence type="ECO:0000313" key="10">
    <source>
        <dbReference type="EMBL" id="CAH0101536.1"/>
    </source>
</evidence>
<evidence type="ECO:0000256" key="3">
    <source>
        <dbReference type="ARBA" id="ARBA00022833"/>
    </source>
</evidence>